<evidence type="ECO:0000313" key="3">
    <source>
        <dbReference type="Proteomes" id="UP000784294"/>
    </source>
</evidence>
<dbReference type="AlphaFoldDB" id="A0A3S5A4Z3"/>
<name>A0A3S5A4Z3_9PLAT</name>
<dbReference type="EMBL" id="CAAALY010090266">
    <property type="protein sequence ID" value="VEL27835.1"/>
    <property type="molecule type" value="Genomic_DNA"/>
</dbReference>
<proteinExistence type="predicted"/>
<evidence type="ECO:0000256" key="1">
    <source>
        <dbReference type="SAM" id="MobiDB-lite"/>
    </source>
</evidence>
<accession>A0A3S5A4Z3</accession>
<feature type="compositionally biased region" description="Acidic residues" evidence="1">
    <location>
        <begin position="169"/>
        <end position="183"/>
    </location>
</feature>
<protein>
    <submittedName>
        <fullName evidence="2">Uncharacterized protein</fullName>
    </submittedName>
</protein>
<gene>
    <name evidence="2" type="ORF">PXEA_LOCUS21275</name>
</gene>
<dbReference type="Proteomes" id="UP000784294">
    <property type="component" value="Unassembled WGS sequence"/>
</dbReference>
<sequence>MSYRAILSKLFAVPNSVLLRFQRLDLHLGRIQSQLDSARRHCSLEQANVSRFTGQLSACRARQTVLWQHLRCRENIMLEAGNSVCRQLARALGITARQVVGSVVEGEIDAEGGKEGCRPCVDSAGLVCRTREQGRGTGKGQASRWRAQEESAEGKKNFMKNSGGAENPEREEEETTEYSEEEVDFRSKE</sequence>
<reference evidence="2" key="1">
    <citation type="submission" date="2018-11" db="EMBL/GenBank/DDBJ databases">
        <authorList>
            <consortium name="Pathogen Informatics"/>
        </authorList>
    </citation>
    <scope>NUCLEOTIDE SEQUENCE</scope>
</reference>
<feature type="region of interest" description="Disordered" evidence="1">
    <location>
        <begin position="132"/>
        <end position="189"/>
    </location>
</feature>
<feature type="compositionally biased region" description="Basic and acidic residues" evidence="1">
    <location>
        <begin position="146"/>
        <end position="156"/>
    </location>
</feature>
<organism evidence="2 3">
    <name type="scientific">Protopolystoma xenopodis</name>
    <dbReference type="NCBI Taxonomy" id="117903"/>
    <lineage>
        <taxon>Eukaryota</taxon>
        <taxon>Metazoa</taxon>
        <taxon>Spiralia</taxon>
        <taxon>Lophotrochozoa</taxon>
        <taxon>Platyhelminthes</taxon>
        <taxon>Monogenea</taxon>
        <taxon>Polyopisthocotylea</taxon>
        <taxon>Polystomatidea</taxon>
        <taxon>Polystomatidae</taxon>
        <taxon>Protopolystoma</taxon>
    </lineage>
</organism>
<comment type="caution">
    <text evidence="2">The sequence shown here is derived from an EMBL/GenBank/DDBJ whole genome shotgun (WGS) entry which is preliminary data.</text>
</comment>
<keyword evidence="3" id="KW-1185">Reference proteome</keyword>
<evidence type="ECO:0000313" key="2">
    <source>
        <dbReference type="EMBL" id="VEL27835.1"/>
    </source>
</evidence>